<feature type="region of interest" description="Disordered" evidence="1">
    <location>
        <begin position="107"/>
        <end position="132"/>
    </location>
</feature>
<dbReference type="Proteomes" id="UP001401887">
    <property type="component" value="Unassembled WGS sequence"/>
</dbReference>
<name>A0ABP9W933_9DEIO</name>
<protein>
    <submittedName>
        <fullName evidence="2">Uncharacterized protein</fullName>
    </submittedName>
</protein>
<proteinExistence type="predicted"/>
<reference evidence="2 3" key="1">
    <citation type="submission" date="2024-02" db="EMBL/GenBank/DDBJ databases">
        <title>Deinococcus carri NBRC 110142.</title>
        <authorList>
            <person name="Ichikawa N."/>
            <person name="Katano-Makiyama Y."/>
            <person name="Hidaka K."/>
        </authorList>
    </citation>
    <scope>NUCLEOTIDE SEQUENCE [LARGE SCALE GENOMIC DNA]</scope>
    <source>
        <strain evidence="2 3">NBRC 110142</strain>
    </source>
</reference>
<evidence type="ECO:0000256" key="1">
    <source>
        <dbReference type="SAM" id="MobiDB-lite"/>
    </source>
</evidence>
<organism evidence="2 3">
    <name type="scientific">Deinococcus carri</name>
    <dbReference type="NCBI Taxonomy" id="1211323"/>
    <lineage>
        <taxon>Bacteria</taxon>
        <taxon>Thermotogati</taxon>
        <taxon>Deinococcota</taxon>
        <taxon>Deinococci</taxon>
        <taxon>Deinococcales</taxon>
        <taxon>Deinococcaceae</taxon>
        <taxon>Deinococcus</taxon>
    </lineage>
</organism>
<dbReference type="EMBL" id="BAABRP010000009">
    <property type="protein sequence ID" value="GAA5513641.1"/>
    <property type="molecule type" value="Genomic_DNA"/>
</dbReference>
<comment type="caution">
    <text evidence="2">The sequence shown here is derived from an EMBL/GenBank/DDBJ whole genome shotgun (WGS) entry which is preliminary data.</text>
</comment>
<gene>
    <name evidence="2" type="ORF">Dcar01_02385</name>
</gene>
<dbReference type="RefSeq" id="WP_345465411.1">
    <property type="nucleotide sequence ID" value="NZ_BAABRP010000009.1"/>
</dbReference>
<accession>A0ABP9W933</accession>
<evidence type="ECO:0000313" key="2">
    <source>
        <dbReference type="EMBL" id="GAA5513641.1"/>
    </source>
</evidence>
<keyword evidence="3" id="KW-1185">Reference proteome</keyword>
<evidence type="ECO:0000313" key="3">
    <source>
        <dbReference type="Proteomes" id="UP001401887"/>
    </source>
</evidence>
<sequence length="132" mass="14492">MDEAARKRVAFLVQPAAWKYHQGLDPAEQADLDEALAQLGDLRLVAAYVLDVAAAAARTEAAQGNGEQVKRFRVEGQYEEEYFAPTSSLKVDADAWTTLADSLREEVEAEKRQATQQRPRGGTVVLPVESGF</sequence>